<keyword evidence="1" id="KW-0963">Cytoplasm</keyword>
<organism evidence="4 5">
    <name type="scientific">Gracilariopsis chorda</name>
    <dbReference type="NCBI Taxonomy" id="448386"/>
    <lineage>
        <taxon>Eukaryota</taxon>
        <taxon>Rhodophyta</taxon>
        <taxon>Florideophyceae</taxon>
        <taxon>Rhodymeniophycidae</taxon>
        <taxon>Gracilariales</taxon>
        <taxon>Gracilariaceae</taxon>
        <taxon>Gracilariopsis</taxon>
    </lineage>
</organism>
<gene>
    <name evidence="4" type="ORF">BWQ96_00457</name>
</gene>
<dbReference type="GO" id="GO:0005829">
    <property type="term" value="C:cytosol"/>
    <property type="evidence" value="ECO:0007669"/>
    <property type="project" value="TreeGrafter"/>
</dbReference>
<dbReference type="Proteomes" id="UP000247409">
    <property type="component" value="Unassembled WGS sequence"/>
</dbReference>
<dbReference type="Pfam" id="PF02576">
    <property type="entry name" value="RimP_N"/>
    <property type="match status" value="1"/>
</dbReference>
<dbReference type="InterPro" id="IPR003728">
    <property type="entry name" value="Ribosome_maturation_RimP"/>
</dbReference>
<dbReference type="EMBL" id="NBIV01000002">
    <property type="protein sequence ID" value="PXF49805.1"/>
    <property type="molecule type" value="Genomic_DNA"/>
</dbReference>
<proteinExistence type="predicted"/>
<accession>A0A2V3J5W9</accession>
<protein>
    <submittedName>
        <fullName evidence="4">Ribosome maturation factor RimP</fullName>
    </submittedName>
</protein>
<dbReference type="InterPro" id="IPR035956">
    <property type="entry name" value="RimP_N_sf"/>
</dbReference>
<reference evidence="4 5" key="1">
    <citation type="journal article" date="2018" name="Mol. Biol. Evol.">
        <title>Analysis of the draft genome of the red seaweed Gracilariopsis chorda provides insights into genome size evolution in Rhodophyta.</title>
        <authorList>
            <person name="Lee J."/>
            <person name="Yang E.C."/>
            <person name="Graf L."/>
            <person name="Yang J.H."/>
            <person name="Qiu H."/>
            <person name="Zel Zion U."/>
            <person name="Chan C.X."/>
            <person name="Stephens T.G."/>
            <person name="Weber A.P.M."/>
            <person name="Boo G.H."/>
            <person name="Boo S.M."/>
            <person name="Kim K.M."/>
            <person name="Shin Y."/>
            <person name="Jung M."/>
            <person name="Lee S.J."/>
            <person name="Yim H.S."/>
            <person name="Lee J.H."/>
            <person name="Bhattacharya D."/>
            <person name="Yoon H.S."/>
        </authorList>
    </citation>
    <scope>NUCLEOTIDE SEQUENCE [LARGE SCALE GENOMIC DNA]</scope>
    <source>
        <strain evidence="4 5">SKKU-2015</strain>
        <tissue evidence="4">Whole body</tissue>
    </source>
</reference>
<dbReference type="PANTHER" id="PTHR33867:SF1">
    <property type="entry name" value="RIBOSOME MATURATION FACTOR RIMP"/>
    <property type="match status" value="1"/>
</dbReference>
<evidence type="ECO:0000313" key="4">
    <source>
        <dbReference type="EMBL" id="PXF49805.1"/>
    </source>
</evidence>
<evidence type="ECO:0000313" key="5">
    <source>
        <dbReference type="Proteomes" id="UP000247409"/>
    </source>
</evidence>
<dbReference type="PANTHER" id="PTHR33867">
    <property type="entry name" value="RIBOSOME MATURATION FACTOR RIMP"/>
    <property type="match status" value="1"/>
</dbReference>
<dbReference type="GO" id="GO:0000028">
    <property type="term" value="P:ribosomal small subunit assembly"/>
    <property type="evidence" value="ECO:0007669"/>
    <property type="project" value="TreeGrafter"/>
</dbReference>
<dbReference type="AlphaFoldDB" id="A0A2V3J5W9"/>
<evidence type="ECO:0000256" key="2">
    <source>
        <dbReference type="ARBA" id="ARBA00022517"/>
    </source>
</evidence>
<keyword evidence="5" id="KW-1185">Reference proteome</keyword>
<dbReference type="OrthoDB" id="44069at2759"/>
<name>A0A2V3J5W9_9FLOR</name>
<dbReference type="SUPFAM" id="SSF74942">
    <property type="entry name" value="YhbC-like, C-terminal domain"/>
    <property type="match status" value="1"/>
</dbReference>
<evidence type="ECO:0000256" key="1">
    <source>
        <dbReference type="ARBA" id="ARBA00022490"/>
    </source>
</evidence>
<comment type="caution">
    <text evidence="4">The sequence shown here is derived from an EMBL/GenBank/DDBJ whole genome shotgun (WGS) entry which is preliminary data.</text>
</comment>
<keyword evidence="2" id="KW-0690">Ribosome biogenesis</keyword>
<dbReference type="InterPro" id="IPR036847">
    <property type="entry name" value="RimP_C_sf"/>
</dbReference>
<dbReference type="GO" id="GO:0006412">
    <property type="term" value="P:translation"/>
    <property type="evidence" value="ECO:0007669"/>
    <property type="project" value="TreeGrafter"/>
</dbReference>
<evidence type="ECO:0000259" key="3">
    <source>
        <dbReference type="Pfam" id="PF02576"/>
    </source>
</evidence>
<dbReference type="InterPro" id="IPR028989">
    <property type="entry name" value="RimP_N"/>
</dbReference>
<dbReference type="Gene3D" id="3.30.300.70">
    <property type="entry name" value="RimP-like superfamily, N-terminal"/>
    <property type="match status" value="1"/>
</dbReference>
<feature type="domain" description="Ribosome maturation factor RimP N-terminal" evidence="3">
    <location>
        <begin position="5"/>
        <end position="57"/>
    </location>
</feature>
<dbReference type="SUPFAM" id="SSF75420">
    <property type="entry name" value="YhbC-like, N-terminal domain"/>
    <property type="match status" value="1"/>
</dbReference>
<sequence length="130" mass="14289">MRINARTVEVVITTAHDDQTPSVEDCALVSRRVGDIIEHASYLGDVSYSLNVSTPGTSDLIETPKQLQAFRGFPVRLTTRQPIKGKTEFFGSLGKCTESGTQLIVKGRLLNFEAHDVIELRLCKASELPS</sequence>